<keyword evidence="2" id="KW-0479">Metal-binding</keyword>
<protein>
    <submittedName>
        <fullName evidence="8">Rieske (2Fe-2S) protein</fullName>
    </submittedName>
</protein>
<dbReference type="Pfam" id="PF00355">
    <property type="entry name" value="Rieske"/>
    <property type="match status" value="1"/>
</dbReference>
<dbReference type="Gene3D" id="2.102.10.10">
    <property type="entry name" value="Rieske [2Fe-2S] iron-sulphur domain"/>
    <property type="match status" value="1"/>
</dbReference>
<sequence>MKTITATKSGQLSPERREFIRKSGALAAMSLFGVAFFTGCSSDDDTQPNPNPPVGGSGITVSGNTITVNLDLATALANTGGWALVVEAQTLIVNTGSNNFSALTSVCTHTGCDRNWTFASNVFTCTCHGSRFDTSGAVLTGPAIQPLRSYATSLNGKTLTVTKS</sequence>
<dbReference type="SUPFAM" id="SSF50022">
    <property type="entry name" value="ISP domain"/>
    <property type="match status" value="1"/>
</dbReference>
<dbReference type="EMBL" id="JAKEVZ010000018">
    <property type="protein sequence ID" value="MCF1752956.1"/>
    <property type="molecule type" value="Genomic_DNA"/>
</dbReference>
<keyword evidence="9" id="KW-1185">Reference proteome</keyword>
<keyword evidence="4" id="KW-0411">Iron-sulfur</keyword>
<organism evidence="8 9">
    <name type="scientific">Mariniradius sediminis</name>
    <dbReference type="NCBI Taxonomy" id="2909237"/>
    <lineage>
        <taxon>Bacteria</taxon>
        <taxon>Pseudomonadati</taxon>
        <taxon>Bacteroidota</taxon>
        <taxon>Cytophagia</taxon>
        <taxon>Cytophagales</taxon>
        <taxon>Cyclobacteriaceae</taxon>
        <taxon>Mariniradius</taxon>
    </lineage>
</organism>
<dbReference type="InterPro" id="IPR036922">
    <property type="entry name" value="Rieske_2Fe-2S_sf"/>
</dbReference>
<name>A0ABS9BZ95_9BACT</name>
<evidence type="ECO:0000256" key="3">
    <source>
        <dbReference type="ARBA" id="ARBA00023004"/>
    </source>
</evidence>
<dbReference type="InterPro" id="IPR014349">
    <property type="entry name" value="Rieske_Fe-S_prot"/>
</dbReference>
<evidence type="ECO:0000256" key="5">
    <source>
        <dbReference type="ARBA" id="ARBA00023157"/>
    </source>
</evidence>
<evidence type="ECO:0000313" key="8">
    <source>
        <dbReference type="EMBL" id="MCF1752956.1"/>
    </source>
</evidence>
<keyword evidence="1" id="KW-0001">2Fe-2S</keyword>
<evidence type="ECO:0000256" key="2">
    <source>
        <dbReference type="ARBA" id="ARBA00022723"/>
    </source>
</evidence>
<dbReference type="PROSITE" id="PS51296">
    <property type="entry name" value="RIESKE"/>
    <property type="match status" value="1"/>
</dbReference>
<dbReference type="CDD" id="cd03467">
    <property type="entry name" value="Rieske"/>
    <property type="match status" value="1"/>
</dbReference>
<comment type="cofactor">
    <cofactor evidence="6">
        <name>[2Fe-2S] cluster</name>
        <dbReference type="ChEBI" id="CHEBI:190135"/>
    </cofactor>
</comment>
<dbReference type="InterPro" id="IPR017941">
    <property type="entry name" value="Rieske_2Fe-2S"/>
</dbReference>
<comment type="caution">
    <text evidence="8">The sequence shown here is derived from an EMBL/GenBank/DDBJ whole genome shotgun (WGS) entry which is preliminary data.</text>
</comment>
<gene>
    <name evidence="8" type="ORF">L0U89_17995</name>
</gene>
<feature type="domain" description="Rieske" evidence="7">
    <location>
        <begin position="85"/>
        <end position="161"/>
    </location>
</feature>
<reference evidence="8 9" key="1">
    <citation type="submission" date="2022-01" db="EMBL/GenBank/DDBJ databases">
        <title>Mariniradius saccharolyticus sp. nov., isolated from sediment of a river.</title>
        <authorList>
            <person name="Liu H."/>
        </authorList>
    </citation>
    <scope>NUCLEOTIDE SEQUENCE [LARGE SCALE GENOMIC DNA]</scope>
    <source>
        <strain evidence="8 9">RY-2</strain>
    </source>
</reference>
<evidence type="ECO:0000259" key="7">
    <source>
        <dbReference type="PROSITE" id="PS51296"/>
    </source>
</evidence>
<evidence type="ECO:0000256" key="6">
    <source>
        <dbReference type="ARBA" id="ARBA00034078"/>
    </source>
</evidence>
<evidence type="ECO:0000256" key="1">
    <source>
        <dbReference type="ARBA" id="ARBA00022714"/>
    </source>
</evidence>
<keyword evidence="3" id="KW-0408">Iron</keyword>
<dbReference type="PANTHER" id="PTHR10134">
    <property type="entry name" value="CYTOCHROME B-C1 COMPLEX SUBUNIT RIESKE, MITOCHONDRIAL"/>
    <property type="match status" value="1"/>
</dbReference>
<evidence type="ECO:0000313" key="9">
    <source>
        <dbReference type="Proteomes" id="UP001201449"/>
    </source>
</evidence>
<evidence type="ECO:0000256" key="4">
    <source>
        <dbReference type="ARBA" id="ARBA00023014"/>
    </source>
</evidence>
<keyword evidence="5" id="KW-1015">Disulfide bond</keyword>
<dbReference type="InterPro" id="IPR005805">
    <property type="entry name" value="Rieske_Fe-S_prot_C"/>
</dbReference>
<accession>A0ABS9BZ95</accession>
<proteinExistence type="predicted"/>
<dbReference type="RefSeq" id="WP_234862788.1">
    <property type="nucleotide sequence ID" value="NZ_JAKEVZ010000018.1"/>
</dbReference>
<dbReference type="PRINTS" id="PR00162">
    <property type="entry name" value="RIESKE"/>
</dbReference>
<dbReference type="Proteomes" id="UP001201449">
    <property type="component" value="Unassembled WGS sequence"/>
</dbReference>